<gene>
    <name evidence="1" type="ORF">CK203_047810</name>
</gene>
<name>A0A438H8F4_VITVI</name>
<evidence type="ECO:0000313" key="2">
    <source>
        <dbReference type="Proteomes" id="UP000288805"/>
    </source>
</evidence>
<organism evidence="1 2">
    <name type="scientific">Vitis vinifera</name>
    <name type="common">Grape</name>
    <dbReference type="NCBI Taxonomy" id="29760"/>
    <lineage>
        <taxon>Eukaryota</taxon>
        <taxon>Viridiplantae</taxon>
        <taxon>Streptophyta</taxon>
        <taxon>Embryophyta</taxon>
        <taxon>Tracheophyta</taxon>
        <taxon>Spermatophyta</taxon>
        <taxon>Magnoliopsida</taxon>
        <taxon>eudicotyledons</taxon>
        <taxon>Gunneridae</taxon>
        <taxon>Pentapetalae</taxon>
        <taxon>rosids</taxon>
        <taxon>Vitales</taxon>
        <taxon>Vitaceae</taxon>
        <taxon>Viteae</taxon>
        <taxon>Vitis</taxon>
    </lineage>
</organism>
<sequence length="1132" mass="127204">MNKVGMVWCSGNHSYAKVVEEEGPRKGALLLVGKWARAVIYECQEKVSVIGGEGEGLQRRIELTRYRSELLLVGVYMLKCSSQKLRTRGGAGENLGNNHHPLSLVSHIISNSNGNIKRVVDLREKEACAEGILGSSQKKSPSYSKVFLNDELGCFEGEPNASRAHSKEDSPRGLHLGPFSFEKQALLASLRDGSVSCNVGNSLKVSLLRILSSSLHVLKPHLSPDRKLGCRAEKCFQERELSWKAKIFLGSESQSLSLMERSRQSKARGPTEEAKGVLTLCLGDGPRGVKVRGGALHCRSQAQSSGLSMVFSILPMSSLDCLLPSLANPSRSNKFPSGLLRGCSCPKGMVSSVSKPSKELGNVSFLRLPQINPSGVSSLMRSLSVESGLSNRMRVELSWPKAKASLCKSWNTRGLGSKKKRRVVKNCLCHENPNVVMLQETKRESCDRRFVGSVFKLESEDEGAFWLTSVYGPSSSYLRKDFWLELQDLSGLTFPNWVSFEDLKEKKRSILLDIVELDEKEQEGTFTPELVARETLKKGELEEVLLKEEVRNRKLINSLVSEDGVVLNNIESILEEIKRHFGKLFSKPPRGSWRIEVNGNAKGWVKAYRGPRKGDPLSLFLFTIVVDVLSKLVVRVEERGLFEGFLVGRNRTRASRLQFADDTIFFSRAALEDLQTLKQILMVFRHLSGLQINLNKNTLSRINISHDQTTKLASLLDCAVFECPLSYLGLPLGGNPNSISFWDPVLDGVSRSYFLSLFEIPASIALRIEKLQRDFLWSGLRRVKGITWCPQESFALWHQVILSIYGTHPNGWDTNNMWVMGPKFVFGTICGGEINCYAYNSQDFSESPQLKNLSILAILDAKAWVPSFSGGSSHRRGWSVQPDNIRDMMVISFKERNVRIFEDASKTPDMMMSNDVFDGQLLAEKLSKLNNSQQSIESGKNCDMFFVNQFGQDNGICLSFMSATFYLCKRSSGLVEVTHLLYVDDTIIFCETNVEQLRYLNWTLMWFEVIFGLKVNMEKSELISLGRIYNPDKLVAILGALEKKPHLVSWAKVCVEKKKGALCIRDLFVLKMELLGKWGWRFAFEMESLWKQRPSRLELFGSYGSHRDWALLLGKLLGKDRPPEKEEVVTSK</sequence>
<dbReference type="SUPFAM" id="SSF56219">
    <property type="entry name" value="DNase I-like"/>
    <property type="match status" value="1"/>
</dbReference>
<accession>A0A438H8F4</accession>
<dbReference type="Proteomes" id="UP000288805">
    <property type="component" value="Unassembled WGS sequence"/>
</dbReference>
<proteinExistence type="predicted"/>
<dbReference type="InterPro" id="IPR036691">
    <property type="entry name" value="Endo/exonu/phosph_ase_sf"/>
</dbReference>
<dbReference type="PANTHER" id="PTHR33116">
    <property type="entry name" value="REVERSE TRANSCRIPTASE ZINC-BINDING DOMAIN-CONTAINING PROTEIN-RELATED-RELATED"/>
    <property type="match status" value="1"/>
</dbReference>
<dbReference type="AlphaFoldDB" id="A0A438H8F4"/>
<comment type="caution">
    <text evidence="1">The sequence shown here is derived from an EMBL/GenBank/DDBJ whole genome shotgun (WGS) entry which is preliminary data.</text>
</comment>
<dbReference type="PANTHER" id="PTHR33116:SF78">
    <property type="entry name" value="OS12G0587133 PROTEIN"/>
    <property type="match status" value="1"/>
</dbReference>
<dbReference type="EMBL" id="QGNW01000260">
    <property type="protein sequence ID" value="RVW80824.1"/>
    <property type="molecule type" value="Genomic_DNA"/>
</dbReference>
<reference evidence="1 2" key="1">
    <citation type="journal article" date="2018" name="PLoS Genet.">
        <title>Population sequencing reveals clonal diversity and ancestral inbreeding in the grapevine cultivar Chardonnay.</title>
        <authorList>
            <person name="Roach M.J."/>
            <person name="Johnson D.L."/>
            <person name="Bohlmann J."/>
            <person name="van Vuuren H.J."/>
            <person name="Jones S.J."/>
            <person name="Pretorius I.S."/>
            <person name="Schmidt S.A."/>
            <person name="Borneman A.R."/>
        </authorList>
    </citation>
    <scope>NUCLEOTIDE SEQUENCE [LARGE SCALE GENOMIC DNA]</scope>
    <source>
        <strain evidence="2">cv. Chardonnay</strain>
        <tissue evidence="1">Leaf</tissue>
    </source>
</reference>
<dbReference type="Gene3D" id="3.60.10.10">
    <property type="entry name" value="Endonuclease/exonuclease/phosphatase"/>
    <property type="match status" value="1"/>
</dbReference>
<evidence type="ECO:0000313" key="1">
    <source>
        <dbReference type="EMBL" id="RVW80824.1"/>
    </source>
</evidence>
<protein>
    <submittedName>
        <fullName evidence="1">Uncharacterized protein</fullName>
    </submittedName>
</protein>